<dbReference type="PANTHER" id="PTHR30126">
    <property type="entry name" value="HTH-TYPE TRANSCRIPTIONAL REGULATOR"/>
    <property type="match status" value="1"/>
</dbReference>
<dbReference type="InterPro" id="IPR005119">
    <property type="entry name" value="LysR_subst-bd"/>
</dbReference>
<dbReference type="Pfam" id="PF03466">
    <property type="entry name" value="LysR_substrate"/>
    <property type="match status" value="1"/>
</dbReference>
<name>A0ABW4N3M2_9CAUL</name>
<evidence type="ECO:0000256" key="3">
    <source>
        <dbReference type="ARBA" id="ARBA00023125"/>
    </source>
</evidence>
<evidence type="ECO:0000313" key="7">
    <source>
        <dbReference type="Proteomes" id="UP001597237"/>
    </source>
</evidence>
<dbReference type="InterPro" id="IPR000847">
    <property type="entry name" value="LysR_HTH_N"/>
</dbReference>
<keyword evidence="2" id="KW-0805">Transcription regulation</keyword>
<comment type="similarity">
    <text evidence="1">Belongs to the LysR transcriptional regulatory family.</text>
</comment>
<reference evidence="7" key="1">
    <citation type="journal article" date="2019" name="Int. J. Syst. Evol. Microbiol.">
        <title>The Global Catalogue of Microorganisms (GCM) 10K type strain sequencing project: providing services to taxonomists for standard genome sequencing and annotation.</title>
        <authorList>
            <consortium name="The Broad Institute Genomics Platform"/>
            <consortium name="The Broad Institute Genome Sequencing Center for Infectious Disease"/>
            <person name="Wu L."/>
            <person name="Ma J."/>
        </authorList>
    </citation>
    <scope>NUCLEOTIDE SEQUENCE [LARGE SCALE GENOMIC DNA]</scope>
    <source>
        <strain evidence="7">DFY28</strain>
    </source>
</reference>
<dbReference type="SUPFAM" id="SSF46785">
    <property type="entry name" value="Winged helix' DNA-binding domain"/>
    <property type="match status" value="1"/>
</dbReference>
<dbReference type="Pfam" id="PF00126">
    <property type="entry name" value="HTH_1"/>
    <property type="match status" value="1"/>
</dbReference>
<dbReference type="SUPFAM" id="SSF53850">
    <property type="entry name" value="Periplasmic binding protein-like II"/>
    <property type="match status" value="1"/>
</dbReference>
<dbReference type="Gene3D" id="1.10.10.10">
    <property type="entry name" value="Winged helix-like DNA-binding domain superfamily/Winged helix DNA-binding domain"/>
    <property type="match status" value="1"/>
</dbReference>
<dbReference type="PROSITE" id="PS50931">
    <property type="entry name" value="HTH_LYSR"/>
    <property type="match status" value="1"/>
</dbReference>
<sequence>MDAEALTTFLAVHRAGGFSRAAERLHRSQPAISRRIALLEAELGAPLFDRGAAGISLSQAGRVLLPYAERALAALEDARAAVRALASEQAGPVQMAVVGTLASTALSRVLQAFAQTHPDVDFRLRTATSAEVSELVRIGEADLGLRYHADASSDLAYQVIGREPLVVACTPAHPLAGARVPGLADLKAERWLAFPDVPTRREFAAAHIFALFLARGLSDVAWTAVDSLTAQKRLAEAGFGLALVPASSIAEELAAGALATIAVADLEAAQDVVAVTRRDGFLSAAARRLLVLLEESYRA</sequence>
<dbReference type="CDD" id="cd05466">
    <property type="entry name" value="PBP2_LTTR_substrate"/>
    <property type="match status" value="1"/>
</dbReference>
<evidence type="ECO:0000259" key="5">
    <source>
        <dbReference type="PROSITE" id="PS50931"/>
    </source>
</evidence>
<evidence type="ECO:0000256" key="4">
    <source>
        <dbReference type="ARBA" id="ARBA00023163"/>
    </source>
</evidence>
<dbReference type="InterPro" id="IPR036390">
    <property type="entry name" value="WH_DNA-bd_sf"/>
</dbReference>
<dbReference type="RefSeq" id="WP_377283003.1">
    <property type="nucleotide sequence ID" value="NZ_JBHRSI010000008.1"/>
</dbReference>
<dbReference type="InterPro" id="IPR036388">
    <property type="entry name" value="WH-like_DNA-bd_sf"/>
</dbReference>
<keyword evidence="7" id="KW-1185">Reference proteome</keyword>
<proteinExistence type="inferred from homology"/>
<keyword evidence="4" id="KW-0804">Transcription</keyword>
<dbReference type="PANTHER" id="PTHR30126:SF39">
    <property type="entry name" value="HTH-TYPE TRANSCRIPTIONAL REGULATOR CYSL"/>
    <property type="match status" value="1"/>
</dbReference>
<evidence type="ECO:0000313" key="6">
    <source>
        <dbReference type="EMBL" id="MFD1783805.1"/>
    </source>
</evidence>
<comment type="caution">
    <text evidence="6">The sequence shown here is derived from an EMBL/GenBank/DDBJ whole genome shotgun (WGS) entry which is preliminary data.</text>
</comment>
<evidence type="ECO:0000256" key="2">
    <source>
        <dbReference type="ARBA" id="ARBA00023015"/>
    </source>
</evidence>
<dbReference type="EMBL" id="JBHUEY010000001">
    <property type="protein sequence ID" value="MFD1783805.1"/>
    <property type="molecule type" value="Genomic_DNA"/>
</dbReference>
<gene>
    <name evidence="6" type="ORF">ACFSC0_10410</name>
</gene>
<keyword evidence="3" id="KW-0238">DNA-binding</keyword>
<accession>A0ABW4N3M2</accession>
<dbReference type="Proteomes" id="UP001597237">
    <property type="component" value="Unassembled WGS sequence"/>
</dbReference>
<evidence type="ECO:0000256" key="1">
    <source>
        <dbReference type="ARBA" id="ARBA00009437"/>
    </source>
</evidence>
<organism evidence="6 7">
    <name type="scientific">Phenylobacterium terrae</name>
    <dbReference type="NCBI Taxonomy" id="2665495"/>
    <lineage>
        <taxon>Bacteria</taxon>
        <taxon>Pseudomonadati</taxon>
        <taxon>Pseudomonadota</taxon>
        <taxon>Alphaproteobacteria</taxon>
        <taxon>Caulobacterales</taxon>
        <taxon>Caulobacteraceae</taxon>
        <taxon>Phenylobacterium</taxon>
    </lineage>
</organism>
<protein>
    <submittedName>
        <fullName evidence="6">LysR family transcriptional regulator</fullName>
    </submittedName>
</protein>
<feature type="domain" description="HTH lysR-type" evidence="5">
    <location>
        <begin position="1"/>
        <end position="58"/>
    </location>
</feature>
<dbReference type="PRINTS" id="PR00039">
    <property type="entry name" value="HTHLYSR"/>
</dbReference>
<dbReference type="Gene3D" id="3.40.190.10">
    <property type="entry name" value="Periplasmic binding protein-like II"/>
    <property type="match status" value="2"/>
</dbReference>